<reference evidence="1" key="1">
    <citation type="submission" date="2020-09" db="EMBL/GenBank/DDBJ databases">
        <title>A novel bacterium of genus Mangrovicoccus, isolated from South China Sea.</title>
        <authorList>
            <person name="Huang H."/>
            <person name="Mo K."/>
            <person name="Hu Y."/>
        </authorList>
    </citation>
    <scope>NUCLEOTIDE SEQUENCE</scope>
    <source>
        <strain evidence="1">HB182678</strain>
    </source>
</reference>
<evidence type="ECO:0000313" key="1">
    <source>
        <dbReference type="EMBL" id="MBE3639096.1"/>
    </source>
</evidence>
<name>A0A8J6YZY7_9RHOB</name>
<accession>A0A8J6YZY7</accession>
<protein>
    <submittedName>
        <fullName evidence="1">Uncharacterized protein</fullName>
    </submittedName>
</protein>
<dbReference type="RefSeq" id="WP_193183404.1">
    <property type="nucleotide sequence ID" value="NZ_JACVXA010000038.1"/>
</dbReference>
<organism evidence="1 2">
    <name type="scientific">Mangrovicoccus algicola</name>
    <dbReference type="NCBI Taxonomy" id="2771008"/>
    <lineage>
        <taxon>Bacteria</taxon>
        <taxon>Pseudomonadati</taxon>
        <taxon>Pseudomonadota</taxon>
        <taxon>Alphaproteobacteria</taxon>
        <taxon>Rhodobacterales</taxon>
        <taxon>Paracoccaceae</taxon>
        <taxon>Mangrovicoccus</taxon>
    </lineage>
</organism>
<dbReference type="AlphaFoldDB" id="A0A8J6YZY7"/>
<proteinExistence type="predicted"/>
<comment type="caution">
    <text evidence="1">The sequence shown here is derived from an EMBL/GenBank/DDBJ whole genome shotgun (WGS) entry which is preliminary data.</text>
</comment>
<sequence>MTILPLIRILLRYGSGALVSAGLLTPRLGGQLAASDEAAMIAAGLLGVLATELGYLRARRTGGAT</sequence>
<evidence type="ECO:0000313" key="2">
    <source>
        <dbReference type="Proteomes" id="UP000609121"/>
    </source>
</evidence>
<dbReference type="Proteomes" id="UP000609121">
    <property type="component" value="Unassembled WGS sequence"/>
</dbReference>
<gene>
    <name evidence="1" type="ORF">ICN82_12885</name>
</gene>
<keyword evidence="2" id="KW-1185">Reference proteome</keyword>
<dbReference type="EMBL" id="JACVXA010000038">
    <property type="protein sequence ID" value="MBE3639096.1"/>
    <property type="molecule type" value="Genomic_DNA"/>
</dbReference>